<dbReference type="PANTHER" id="PTHR46565">
    <property type="entry name" value="COLD SHOCK DOMAIN PROTEIN 2"/>
    <property type="match status" value="1"/>
</dbReference>
<protein>
    <submittedName>
        <fullName evidence="3">CspA family cold shock protein</fullName>
    </submittedName>
</protein>
<keyword evidence="4" id="KW-1185">Reference proteome</keyword>
<evidence type="ECO:0000256" key="1">
    <source>
        <dbReference type="RuleBase" id="RU000408"/>
    </source>
</evidence>
<name>A0ABV2R8G4_9CAUL</name>
<dbReference type="PANTHER" id="PTHR46565:SF20">
    <property type="entry name" value="COLD SHOCK DOMAIN-CONTAINING PROTEIN 4"/>
    <property type="match status" value="1"/>
</dbReference>
<dbReference type="SMART" id="SM00357">
    <property type="entry name" value="CSP"/>
    <property type="match status" value="2"/>
</dbReference>
<dbReference type="EMBL" id="JBEPTF010000001">
    <property type="protein sequence ID" value="MET4682705.1"/>
    <property type="molecule type" value="Genomic_DNA"/>
</dbReference>
<dbReference type="InterPro" id="IPR019844">
    <property type="entry name" value="CSD_CS"/>
</dbReference>
<evidence type="ECO:0000313" key="3">
    <source>
        <dbReference type="EMBL" id="MET4682705.1"/>
    </source>
</evidence>
<organism evidence="3 4">
    <name type="scientific">Brevundimonas faecalis</name>
    <dbReference type="NCBI Taxonomy" id="947378"/>
    <lineage>
        <taxon>Bacteria</taxon>
        <taxon>Pseudomonadati</taxon>
        <taxon>Pseudomonadota</taxon>
        <taxon>Alphaproteobacteria</taxon>
        <taxon>Caulobacterales</taxon>
        <taxon>Caulobacteraceae</taxon>
        <taxon>Brevundimonas</taxon>
    </lineage>
</organism>
<dbReference type="PROSITE" id="PS51857">
    <property type="entry name" value="CSD_2"/>
    <property type="match status" value="2"/>
</dbReference>
<dbReference type="Pfam" id="PF00313">
    <property type="entry name" value="CSD"/>
    <property type="match status" value="2"/>
</dbReference>
<reference evidence="3 4" key="1">
    <citation type="submission" date="2024-06" db="EMBL/GenBank/DDBJ databases">
        <title>Sorghum-associated microbial communities from plants grown in Nebraska, USA.</title>
        <authorList>
            <person name="Schachtman D."/>
        </authorList>
    </citation>
    <scope>NUCLEOTIDE SEQUENCE [LARGE SCALE GENOMIC DNA]</scope>
    <source>
        <strain evidence="3 4">2814</strain>
    </source>
</reference>
<accession>A0ABV2R8G4</accession>
<dbReference type="SUPFAM" id="SSF50249">
    <property type="entry name" value="Nucleic acid-binding proteins"/>
    <property type="match status" value="2"/>
</dbReference>
<dbReference type="RefSeq" id="WP_354087649.1">
    <property type="nucleotide sequence ID" value="NZ_JBEPTF010000001.1"/>
</dbReference>
<feature type="domain" description="CSD" evidence="2">
    <location>
        <begin position="94"/>
        <end position="161"/>
    </location>
</feature>
<evidence type="ECO:0000313" key="4">
    <source>
        <dbReference type="Proteomes" id="UP001549313"/>
    </source>
</evidence>
<dbReference type="InterPro" id="IPR012340">
    <property type="entry name" value="NA-bd_OB-fold"/>
</dbReference>
<gene>
    <name evidence="3" type="ORF">ABIE19_000614</name>
</gene>
<evidence type="ECO:0000259" key="2">
    <source>
        <dbReference type="PROSITE" id="PS51857"/>
    </source>
</evidence>
<comment type="caution">
    <text evidence="3">The sequence shown here is derived from an EMBL/GenBank/DDBJ whole genome shotgun (WGS) entry which is preliminary data.</text>
</comment>
<dbReference type="Gene3D" id="2.40.50.140">
    <property type="entry name" value="Nucleic acid-binding proteins"/>
    <property type="match status" value="2"/>
</dbReference>
<dbReference type="InterPro" id="IPR002059">
    <property type="entry name" value="CSP_DNA-bd"/>
</dbReference>
<dbReference type="PRINTS" id="PR00050">
    <property type="entry name" value="COLDSHOCK"/>
</dbReference>
<comment type="subcellular location">
    <subcellularLocation>
        <location evidence="1">Cytoplasm</location>
    </subcellularLocation>
</comment>
<dbReference type="Proteomes" id="UP001549313">
    <property type="component" value="Unassembled WGS sequence"/>
</dbReference>
<proteinExistence type="predicted"/>
<dbReference type="InterPro" id="IPR011129">
    <property type="entry name" value="CSD"/>
</dbReference>
<sequence length="162" mass="17504">MALGTIKFFNTEKGFGFITPDDGGSDVFIHISAVQAAGLEAVTKGDQIAFVLDQNPRSGRISATDIRLMHKEAPPPSPKPPLFVERSTSHYSGSGEGVVRWFNPAKGFGFIQPKTGQVDVFVHVRDVTRAGFPDLKDGQAVAYDLRTDARTGKTSASNLRLL</sequence>
<dbReference type="PROSITE" id="PS00352">
    <property type="entry name" value="CSD_1"/>
    <property type="match status" value="2"/>
</dbReference>
<dbReference type="CDD" id="cd04458">
    <property type="entry name" value="CSP_CDS"/>
    <property type="match status" value="2"/>
</dbReference>
<feature type="domain" description="CSD" evidence="2">
    <location>
        <begin position="1"/>
        <end position="68"/>
    </location>
</feature>